<dbReference type="InterPro" id="IPR003810">
    <property type="entry name" value="Mntp/YtaF"/>
</dbReference>
<comment type="caution">
    <text evidence="6">The sequence shown here is derived from an EMBL/GenBank/DDBJ whole genome shotgun (WGS) entry which is preliminary data.</text>
</comment>
<evidence type="ECO:0000256" key="2">
    <source>
        <dbReference type="ARBA" id="ARBA00022692"/>
    </source>
</evidence>
<evidence type="ECO:0000313" key="7">
    <source>
        <dbReference type="Proteomes" id="UP000683139"/>
    </source>
</evidence>
<evidence type="ECO:0000256" key="5">
    <source>
        <dbReference type="SAM" id="Phobius"/>
    </source>
</evidence>
<evidence type="ECO:0000256" key="1">
    <source>
        <dbReference type="ARBA" id="ARBA00022475"/>
    </source>
</evidence>
<keyword evidence="1" id="KW-1003">Cell membrane</keyword>
<dbReference type="EMBL" id="BOSE01000001">
    <property type="protein sequence ID" value="GIP15467.1"/>
    <property type="molecule type" value="Genomic_DNA"/>
</dbReference>
<keyword evidence="4 5" id="KW-0472">Membrane</keyword>
<keyword evidence="3 5" id="KW-1133">Transmembrane helix</keyword>
<dbReference type="Proteomes" id="UP000683139">
    <property type="component" value="Unassembled WGS sequence"/>
</dbReference>
<keyword evidence="7" id="KW-1185">Reference proteome</keyword>
<proteinExistence type="predicted"/>
<evidence type="ECO:0000256" key="3">
    <source>
        <dbReference type="ARBA" id="ARBA00022989"/>
    </source>
</evidence>
<dbReference type="Pfam" id="PF02659">
    <property type="entry name" value="Mntp"/>
    <property type="match status" value="2"/>
</dbReference>
<gene>
    <name evidence="6" type="primary">ytaF</name>
    <name evidence="6" type="ORF">J40TS1_11090</name>
</gene>
<sequence>MLFAHFASMAALAIAVSLDSFGVGITYGLRKIKIPFISILIIACCSGGVIGISMQAGAWLSNHLSPIAASRIGAGILVMIGIWALYQYYRSMNEQRDGKSEAEEAADVKAAAEPSTDTDERVKEASVFTIELKRLGLVIQILRKPQTADFDASGTISASEALMLGIALSLDAFGAGIAAALLGLHALYTPIVIALCGAIFLIGGTMLGRKLSHLPIVNYISGLPGLLLILLGIIKFF</sequence>
<feature type="transmembrane region" description="Helical" evidence="5">
    <location>
        <begin position="36"/>
        <end position="60"/>
    </location>
</feature>
<dbReference type="PANTHER" id="PTHR35529:SF2">
    <property type="entry name" value="SPORULATION PROTEIN YTAF-RELATED"/>
    <property type="match status" value="1"/>
</dbReference>
<evidence type="ECO:0000313" key="6">
    <source>
        <dbReference type="EMBL" id="GIP15467.1"/>
    </source>
</evidence>
<feature type="transmembrane region" description="Helical" evidence="5">
    <location>
        <begin position="161"/>
        <end position="181"/>
    </location>
</feature>
<feature type="transmembrane region" description="Helical" evidence="5">
    <location>
        <begin position="6"/>
        <end position="29"/>
    </location>
</feature>
<feature type="transmembrane region" description="Helical" evidence="5">
    <location>
        <begin position="216"/>
        <end position="234"/>
    </location>
</feature>
<dbReference type="RefSeq" id="WP_306433567.1">
    <property type="nucleotide sequence ID" value="NZ_BOSE01000001.1"/>
</dbReference>
<organism evidence="6 7">
    <name type="scientific">Paenibacillus montaniterrae</name>
    <dbReference type="NCBI Taxonomy" id="429341"/>
    <lineage>
        <taxon>Bacteria</taxon>
        <taxon>Bacillati</taxon>
        <taxon>Bacillota</taxon>
        <taxon>Bacilli</taxon>
        <taxon>Bacillales</taxon>
        <taxon>Paenibacillaceae</taxon>
        <taxon>Paenibacillus</taxon>
    </lineage>
</organism>
<accession>A0A919YJD7</accession>
<feature type="transmembrane region" description="Helical" evidence="5">
    <location>
        <begin position="72"/>
        <end position="89"/>
    </location>
</feature>
<dbReference type="PANTHER" id="PTHR35529">
    <property type="entry name" value="MANGANESE EFFLUX PUMP MNTP-RELATED"/>
    <property type="match status" value="1"/>
</dbReference>
<keyword evidence="2 5" id="KW-0812">Transmembrane</keyword>
<name>A0A919YJD7_9BACL</name>
<evidence type="ECO:0000256" key="4">
    <source>
        <dbReference type="ARBA" id="ARBA00023136"/>
    </source>
</evidence>
<dbReference type="AlphaFoldDB" id="A0A919YJD7"/>
<feature type="transmembrane region" description="Helical" evidence="5">
    <location>
        <begin position="187"/>
        <end position="204"/>
    </location>
</feature>
<protein>
    <submittedName>
        <fullName evidence="6">Sporulation membrane protein YtaF</fullName>
    </submittedName>
</protein>
<reference evidence="6" key="1">
    <citation type="submission" date="2021-03" db="EMBL/GenBank/DDBJ databases">
        <title>Antimicrobial resistance genes in bacteria isolated from Japanese honey, and their potential for conferring macrolide and lincosamide resistance in the American foulbrood pathogen Paenibacillus larvae.</title>
        <authorList>
            <person name="Okamoto M."/>
            <person name="Kumagai M."/>
            <person name="Kanamori H."/>
            <person name="Takamatsu D."/>
        </authorList>
    </citation>
    <scope>NUCLEOTIDE SEQUENCE</scope>
    <source>
        <strain evidence="6">J40TS1</strain>
    </source>
</reference>